<dbReference type="PANTHER" id="PTHR33018:SF34">
    <property type="entry name" value="OS02G0472350 PROTEIN"/>
    <property type="match status" value="1"/>
</dbReference>
<sequence length="256" mass="29150">MRSMPSPVQEHLYLPQRERKLFSTAVPGDDMDDASPCLLYILDDTEIVLVARGIMFKAATVVHDMVLSEDEVKVSVDEMIIPDAEVPLSTYEIFTVEQAFKSFIAWPKHLIGSVFDPLTQAQEKIPLSQDDPLGSLQLLADILQDKPLEVEYYSNVFGRVSEVPLYLHSSDVKELASGTQELNITIIQLWMMHHWQLLVISMHESYALWFCSLHRPPPTNLRQLVDFSIPASMMMVGRSITNTRKIAWISLKFDIC</sequence>
<gene>
    <name evidence="3" type="primary">LOC106772423</name>
</gene>
<reference evidence="3" key="2">
    <citation type="submission" date="2025-08" db="UniProtKB">
        <authorList>
            <consortium name="RefSeq"/>
        </authorList>
    </citation>
    <scope>IDENTIFICATION</scope>
    <source>
        <tissue evidence="3">Leaf</tissue>
    </source>
</reference>
<keyword evidence="2" id="KW-1185">Reference proteome</keyword>
<proteinExistence type="predicted"/>
<protein>
    <submittedName>
        <fullName evidence="3">Uncharacterized protein LOC106772423 isoform X2</fullName>
    </submittedName>
</protein>
<dbReference type="AlphaFoldDB" id="A0A1S3V835"/>
<evidence type="ECO:0000313" key="3">
    <source>
        <dbReference type="RefSeq" id="XP_014514304.2"/>
    </source>
</evidence>
<dbReference type="KEGG" id="vra:106772423"/>
<dbReference type="GeneID" id="106772423"/>
<dbReference type="PANTHER" id="PTHR33018">
    <property type="entry name" value="OS10G0338966 PROTEIN-RELATED"/>
    <property type="match status" value="1"/>
</dbReference>
<feature type="domain" description="DUF8039" evidence="1">
    <location>
        <begin position="28"/>
        <end position="111"/>
    </location>
</feature>
<evidence type="ECO:0000259" key="1">
    <source>
        <dbReference type="Pfam" id="PF26133"/>
    </source>
</evidence>
<evidence type="ECO:0000313" key="2">
    <source>
        <dbReference type="Proteomes" id="UP000087766"/>
    </source>
</evidence>
<dbReference type="Pfam" id="PF26133">
    <property type="entry name" value="DUF8039"/>
    <property type="match status" value="1"/>
</dbReference>
<dbReference type="RefSeq" id="XP_014514304.2">
    <property type="nucleotide sequence ID" value="XM_014658818.2"/>
</dbReference>
<name>A0A1S3V835_VIGRR</name>
<organism evidence="2 3">
    <name type="scientific">Vigna radiata var. radiata</name>
    <name type="common">Mung bean</name>
    <name type="synonym">Phaseolus aureus</name>
    <dbReference type="NCBI Taxonomy" id="3916"/>
    <lineage>
        <taxon>Eukaryota</taxon>
        <taxon>Viridiplantae</taxon>
        <taxon>Streptophyta</taxon>
        <taxon>Embryophyta</taxon>
        <taxon>Tracheophyta</taxon>
        <taxon>Spermatophyta</taxon>
        <taxon>Magnoliopsida</taxon>
        <taxon>eudicotyledons</taxon>
        <taxon>Gunneridae</taxon>
        <taxon>Pentapetalae</taxon>
        <taxon>rosids</taxon>
        <taxon>fabids</taxon>
        <taxon>Fabales</taxon>
        <taxon>Fabaceae</taxon>
        <taxon>Papilionoideae</taxon>
        <taxon>50 kb inversion clade</taxon>
        <taxon>NPAAA clade</taxon>
        <taxon>indigoferoid/millettioid clade</taxon>
        <taxon>Phaseoleae</taxon>
        <taxon>Vigna</taxon>
    </lineage>
</organism>
<dbReference type="Proteomes" id="UP000087766">
    <property type="component" value="Chromosome 8"/>
</dbReference>
<reference evidence="2" key="1">
    <citation type="journal article" date="2014" name="Nat. Commun.">
        <title>Genome sequence of mungbean and insights into evolution within Vigna species.</title>
        <authorList>
            <person name="Kang Y.J."/>
            <person name="Kim S.K."/>
            <person name="Kim M.Y."/>
            <person name="Lestari P."/>
            <person name="Kim K.H."/>
            <person name="Ha B.K."/>
            <person name="Jun T.H."/>
            <person name="Hwang W.J."/>
            <person name="Lee T."/>
            <person name="Lee J."/>
            <person name="Shim S."/>
            <person name="Yoon M.Y."/>
            <person name="Jang Y.E."/>
            <person name="Han K.S."/>
            <person name="Taeprayoon P."/>
            <person name="Yoon N."/>
            <person name="Somta P."/>
            <person name="Tanya P."/>
            <person name="Kim K.S."/>
            <person name="Gwag J.G."/>
            <person name="Moon J.K."/>
            <person name="Lee Y.H."/>
            <person name="Park B.S."/>
            <person name="Bombarely A."/>
            <person name="Doyle J.J."/>
            <person name="Jackson S.A."/>
            <person name="Schafleitner R."/>
            <person name="Srinives P."/>
            <person name="Varshney R.K."/>
            <person name="Lee S.H."/>
        </authorList>
    </citation>
    <scope>NUCLEOTIDE SEQUENCE [LARGE SCALE GENOMIC DNA]</scope>
    <source>
        <strain evidence="2">cv. VC1973A</strain>
    </source>
</reference>
<accession>A0A1S3V835</accession>
<dbReference type="InterPro" id="IPR058352">
    <property type="entry name" value="DUF8039"/>
</dbReference>